<dbReference type="SUPFAM" id="SSF55729">
    <property type="entry name" value="Acyl-CoA N-acyltransferases (Nat)"/>
    <property type="match status" value="1"/>
</dbReference>
<dbReference type="CDD" id="cd04301">
    <property type="entry name" value="NAT_SF"/>
    <property type="match status" value="1"/>
</dbReference>
<keyword evidence="1 4" id="KW-0808">Transferase</keyword>
<dbReference type="Gene3D" id="3.40.630.30">
    <property type="match status" value="1"/>
</dbReference>
<reference evidence="5 6" key="2">
    <citation type="submission" date="2015-12" db="EMBL/GenBank/DDBJ databases">
        <title>Draft Genome Sequence of Desulfitobacterium hafniense Strain DH, a Sulfate-reducing Bacterium Isolated from Paddy Soils.</title>
        <authorList>
            <person name="Bao P."/>
            <person name="Zhang X."/>
            <person name="Li G."/>
        </authorList>
    </citation>
    <scope>NUCLEOTIDE SEQUENCE [LARGE SCALE GENOMIC DNA]</scope>
    <source>
        <strain evidence="5 6">DH</strain>
    </source>
</reference>
<proteinExistence type="predicted"/>
<dbReference type="OrthoDB" id="9797178at2"/>
<dbReference type="Pfam" id="PF00583">
    <property type="entry name" value="Acetyltransf_1"/>
    <property type="match status" value="1"/>
</dbReference>
<dbReference type="InterPro" id="IPR016181">
    <property type="entry name" value="Acyl_CoA_acyltransferase"/>
</dbReference>
<dbReference type="InterPro" id="IPR000182">
    <property type="entry name" value="GNAT_dom"/>
</dbReference>
<dbReference type="GO" id="GO:0016747">
    <property type="term" value="F:acyltransferase activity, transferring groups other than amino-acyl groups"/>
    <property type="evidence" value="ECO:0007669"/>
    <property type="project" value="InterPro"/>
</dbReference>
<dbReference type="EMBL" id="LK996017">
    <property type="protein sequence ID" value="CDX01339.1"/>
    <property type="molecule type" value="Genomic_DNA"/>
</dbReference>
<keyword evidence="2" id="KW-0012">Acyltransferase</keyword>
<gene>
    <name evidence="5" type="ORF">AT727_19470</name>
    <name evidence="4" type="ORF">DPCES_1452</name>
</gene>
<sequence>MLIRQETKEDYAQIYDLVKTAFSTIEHSDGNEQNLVTALRNSGAFVPGLSLVAEIDGRIAGHIMFTEGKVGQDTVLILAPLSVLPEYQQQGIGTALIAEGHKAAQELGYQYSLVLGSEQYYPRSGYRPARGLGIEVPVGMPDENFMAIKLQENAKPIKGAVTYAKEFGI</sequence>
<feature type="domain" description="N-acetyltransferase" evidence="3">
    <location>
        <begin position="1"/>
        <end position="151"/>
    </location>
</feature>
<evidence type="ECO:0000256" key="1">
    <source>
        <dbReference type="ARBA" id="ARBA00022679"/>
    </source>
</evidence>
<organism evidence="4">
    <name type="scientific">Desulfitobacterium hafniense</name>
    <name type="common">Desulfitobacterium frappieri</name>
    <dbReference type="NCBI Taxonomy" id="49338"/>
    <lineage>
        <taxon>Bacteria</taxon>
        <taxon>Bacillati</taxon>
        <taxon>Bacillota</taxon>
        <taxon>Clostridia</taxon>
        <taxon>Eubacteriales</taxon>
        <taxon>Desulfitobacteriaceae</taxon>
        <taxon>Desulfitobacterium</taxon>
    </lineage>
</organism>
<evidence type="ECO:0000313" key="5">
    <source>
        <dbReference type="EMBL" id="KTE92370.1"/>
    </source>
</evidence>
<dbReference type="PATRIC" id="fig|49338.4.peg.1563"/>
<protein>
    <submittedName>
        <fullName evidence="4">Acetyltransferase, GNAT</fullName>
    </submittedName>
    <submittedName>
        <fullName evidence="5">GNAT family acetyltransferase</fullName>
    </submittedName>
</protein>
<evidence type="ECO:0000313" key="6">
    <source>
        <dbReference type="Proteomes" id="UP000054623"/>
    </source>
</evidence>
<dbReference type="PANTHER" id="PTHR43877">
    <property type="entry name" value="AMINOALKYLPHOSPHONATE N-ACETYLTRANSFERASE-RELATED-RELATED"/>
    <property type="match status" value="1"/>
</dbReference>
<dbReference type="AlphaFoldDB" id="A0A098AXJ9"/>
<accession>A0A098AXJ9</accession>
<evidence type="ECO:0000313" key="4">
    <source>
        <dbReference type="EMBL" id="CDX01339.1"/>
    </source>
</evidence>
<name>A0A098AXJ9_DESHA</name>
<dbReference type="RefSeq" id="WP_005816840.1">
    <property type="nucleotide sequence ID" value="NZ_CABKQQ010000060.1"/>
</dbReference>
<dbReference type="Proteomes" id="UP000054623">
    <property type="component" value="Unassembled WGS sequence"/>
</dbReference>
<dbReference type="EMBL" id="LOCK01000015">
    <property type="protein sequence ID" value="KTE92370.1"/>
    <property type="molecule type" value="Genomic_DNA"/>
</dbReference>
<dbReference type="InterPro" id="IPR050832">
    <property type="entry name" value="Bact_Acetyltransf"/>
</dbReference>
<dbReference type="PANTHER" id="PTHR43877:SF1">
    <property type="entry name" value="ACETYLTRANSFERASE"/>
    <property type="match status" value="1"/>
</dbReference>
<dbReference type="PROSITE" id="PS51186">
    <property type="entry name" value="GNAT"/>
    <property type="match status" value="1"/>
</dbReference>
<reference evidence="4" key="1">
    <citation type="submission" date="2014-07" db="EMBL/GenBank/DDBJ databases">
        <authorList>
            <person name="Hornung V.Bastian."/>
        </authorList>
    </citation>
    <scope>NUCLEOTIDE SEQUENCE</scope>
    <source>
        <strain evidence="4">PCE-S</strain>
    </source>
</reference>
<evidence type="ECO:0000256" key="2">
    <source>
        <dbReference type="ARBA" id="ARBA00023315"/>
    </source>
</evidence>
<evidence type="ECO:0000259" key="3">
    <source>
        <dbReference type="PROSITE" id="PS51186"/>
    </source>
</evidence>